<dbReference type="Proteomes" id="UP001519460">
    <property type="component" value="Unassembled WGS sequence"/>
</dbReference>
<accession>A0ABD0MAA2</accession>
<gene>
    <name evidence="2" type="ORF">BaRGS_00000556</name>
</gene>
<comment type="caution">
    <text evidence="2">The sequence shown here is derived from an EMBL/GenBank/DDBJ whole genome shotgun (WGS) entry which is preliminary data.</text>
</comment>
<evidence type="ECO:0000256" key="1">
    <source>
        <dbReference type="SAM" id="MobiDB-lite"/>
    </source>
</evidence>
<proteinExistence type="predicted"/>
<reference evidence="2 3" key="1">
    <citation type="journal article" date="2023" name="Sci. Data">
        <title>Genome assembly of the Korean intertidal mud-creeper Batillaria attramentaria.</title>
        <authorList>
            <person name="Patra A.K."/>
            <person name="Ho P.T."/>
            <person name="Jun S."/>
            <person name="Lee S.J."/>
            <person name="Kim Y."/>
            <person name="Won Y.J."/>
        </authorList>
    </citation>
    <scope>NUCLEOTIDE SEQUENCE [LARGE SCALE GENOMIC DNA]</scope>
    <source>
        <strain evidence="2">Wonlab-2016</strain>
    </source>
</reference>
<keyword evidence="3" id="KW-1185">Reference proteome</keyword>
<dbReference type="AlphaFoldDB" id="A0ABD0MAA2"/>
<protein>
    <submittedName>
        <fullName evidence="2">Uncharacterized protein</fullName>
    </submittedName>
</protein>
<feature type="region of interest" description="Disordered" evidence="1">
    <location>
        <begin position="1"/>
        <end position="27"/>
    </location>
</feature>
<feature type="compositionally biased region" description="Basic and acidic residues" evidence="1">
    <location>
        <begin position="14"/>
        <end position="27"/>
    </location>
</feature>
<evidence type="ECO:0000313" key="3">
    <source>
        <dbReference type="Proteomes" id="UP001519460"/>
    </source>
</evidence>
<organism evidence="2 3">
    <name type="scientific">Batillaria attramentaria</name>
    <dbReference type="NCBI Taxonomy" id="370345"/>
    <lineage>
        <taxon>Eukaryota</taxon>
        <taxon>Metazoa</taxon>
        <taxon>Spiralia</taxon>
        <taxon>Lophotrochozoa</taxon>
        <taxon>Mollusca</taxon>
        <taxon>Gastropoda</taxon>
        <taxon>Caenogastropoda</taxon>
        <taxon>Sorbeoconcha</taxon>
        <taxon>Cerithioidea</taxon>
        <taxon>Batillariidae</taxon>
        <taxon>Batillaria</taxon>
    </lineage>
</organism>
<name>A0ABD0MAA2_9CAEN</name>
<sequence length="87" mass="9582">MILRTYGGQNKRLGSLDKDLRRQPDSKRSCDSVHLQAKACDEWKGDGLAVTEDLEDRWRGLAPSGTIKLACGTLSAWNRPATEGPPD</sequence>
<dbReference type="EMBL" id="JACVVK020000002">
    <property type="protein sequence ID" value="KAK7508317.1"/>
    <property type="molecule type" value="Genomic_DNA"/>
</dbReference>
<evidence type="ECO:0000313" key="2">
    <source>
        <dbReference type="EMBL" id="KAK7508317.1"/>
    </source>
</evidence>